<evidence type="ECO:0000256" key="1">
    <source>
        <dbReference type="ARBA" id="ARBA00004127"/>
    </source>
</evidence>
<gene>
    <name evidence="7" type="ORF">C3E78_08165</name>
</gene>
<dbReference type="InterPro" id="IPR003807">
    <property type="entry name" value="DUF202"/>
</dbReference>
<reference evidence="8" key="1">
    <citation type="submission" date="2018-01" db="EMBL/GenBank/DDBJ databases">
        <authorList>
            <person name="Li J."/>
        </authorList>
    </citation>
    <scope>NUCLEOTIDE SEQUENCE [LARGE SCALE GENOMIC DNA]</scope>
    <source>
        <strain evidence="8">592</strain>
    </source>
</reference>
<organism evidence="7 8">
    <name type="scientific">Aeromicrobium chenweiae</name>
    <dbReference type="NCBI Taxonomy" id="2079793"/>
    <lineage>
        <taxon>Bacteria</taxon>
        <taxon>Bacillati</taxon>
        <taxon>Actinomycetota</taxon>
        <taxon>Actinomycetes</taxon>
        <taxon>Propionibacteriales</taxon>
        <taxon>Nocardioidaceae</taxon>
        <taxon>Aeromicrobium</taxon>
    </lineage>
</organism>
<feature type="transmembrane region" description="Helical" evidence="5">
    <location>
        <begin position="88"/>
        <end position="109"/>
    </location>
</feature>
<feature type="domain" description="DUF202" evidence="6">
    <location>
        <begin position="19"/>
        <end position="73"/>
    </location>
</feature>
<evidence type="ECO:0000256" key="5">
    <source>
        <dbReference type="SAM" id="Phobius"/>
    </source>
</evidence>
<evidence type="ECO:0000313" key="7">
    <source>
        <dbReference type="EMBL" id="AWB92175.1"/>
    </source>
</evidence>
<evidence type="ECO:0000256" key="3">
    <source>
        <dbReference type="ARBA" id="ARBA00022989"/>
    </source>
</evidence>
<keyword evidence="3 5" id="KW-1133">Transmembrane helix</keyword>
<dbReference type="Pfam" id="PF02656">
    <property type="entry name" value="DUF202"/>
    <property type="match status" value="1"/>
</dbReference>
<dbReference type="EMBL" id="CP026952">
    <property type="protein sequence ID" value="AWB92175.1"/>
    <property type="molecule type" value="Genomic_DNA"/>
</dbReference>
<keyword evidence="2 5" id="KW-0812">Transmembrane</keyword>
<dbReference type="AlphaFoldDB" id="A0A2S0WLG5"/>
<comment type="subcellular location">
    <subcellularLocation>
        <location evidence="1">Endomembrane system</location>
        <topology evidence="1">Multi-pass membrane protein</topology>
    </subcellularLocation>
</comment>
<evidence type="ECO:0000256" key="4">
    <source>
        <dbReference type="ARBA" id="ARBA00023136"/>
    </source>
</evidence>
<keyword evidence="4 5" id="KW-0472">Membrane</keyword>
<evidence type="ECO:0000313" key="8">
    <source>
        <dbReference type="Proteomes" id="UP000244384"/>
    </source>
</evidence>
<dbReference type="Proteomes" id="UP000244384">
    <property type="component" value="Chromosome"/>
</dbReference>
<dbReference type="KEGG" id="aez:C3E78_08165"/>
<evidence type="ECO:0000259" key="6">
    <source>
        <dbReference type="Pfam" id="PF02656"/>
    </source>
</evidence>
<accession>A0A2S0WLG5</accession>
<name>A0A2S0WLG5_9ACTN</name>
<feature type="transmembrane region" description="Helical" evidence="5">
    <location>
        <begin position="46"/>
        <end position="67"/>
    </location>
</feature>
<keyword evidence="8" id="KW-1185">Reference proteome</keyword>
<dbReference type="RefSeq" id="WP_108577820.1">
    <property type="nucleotide sequence ID" value="NZ_CP026952.1"/>
</dbReference>
<proteinExistence type="predicted"/>
<evidence type="ECO:0000256" key="2">
    <source>
        <dbReference type="ARBA" id="ARBA00022692"/>
    </source>
</evidence>
<protein>
    <recommendedName>
        <fullName evidence="6">DUF202 domain-containing protein</fullName>
    </recommendedName>
</protein>
<sequence>MSMPRPADGRSDAPVPSDERTTLAWERTALALFAVVAATAKHTWSVLGPAALLPLIPLGLLSVWVVIEGWRRYDDDRYYRVYRAIGGPTFVLALTTALAAVLEAIHLFAA</sequence>